<dbReference type="EMBL" id="AHCD03000044">
    <property type="protein sequence ID" value="KAF7781109.1"/>
    <property type="molecule type" value="Genomic_DNA"/>
</dbReference>
<protein>
    <submittedName>
        <fullName evidence="1">Uncharacterized protein</fullName>
    </submittedName>
</protein>
<gene>
    <name evidence="1" type="ORF">PRUB_b6001</name>
</gene>
<proteinExistence type="predicted"/>
<organism evidence="1 2">
    <name type="scientific">Pseudoalteromonas rubra</name>
    <dbReference type="NCBI Taxonomy" id="43658"/>
    <lineage>
        <taxon>Bacteria</taxon>
        <taxon>Pseudomonadati</taxon>
        <taxon>Pseudomonadota</taxon>
        <taxon>Gammaproteobacteria</taxon>
        <taxon>Alteromonadales</taxon>
        <taxon>Pseudoalteromonadaceae</taxon>
        <taxon>Pseudoalteromonas</taxon>
    </lineage>
</organism>
<accession>A0A8T0BZ65</accession>
<dbReference type="Proteomes" id="UP000016480">
    <property type="component" value="Unassembled WGS sequence"/>
</dbReference>
<dbReference type="AlphaFoldDB" id="A0A8T0BZ65"/>
<sequence length="35" mass="3901">MCPGHGYSASLKFCFFEQFLLATPMTLGLDEFRAA</sequence>
<name>A0A8T0BZ65_9GAMM</name>
<evidence type="ECO:0000313" key="1">
    <source>
        <dbReference type="EMBL" id="KAF7781109.1"/>
    </source>
</evidence>
<evidence type="ECO:0000313" key="2">
    <source>
        <dbReference type="Proteomes" id="UP000016480"/>
    </source>
</evidence>
<reference evidence="1 2" key="1">
    <citation type="journal article" date="2012" name="J. Bacteriol.">
        <title>Genome sequence of the cycloprodigiosin-producing bacterial strain Pseudoalteromonas rubra ATCC 29570(T).</title>
        <authorList>
            <person name="Xie B.B."/>
            <person name="Shu Y.L."/>
            <person name="Qin Q.L."/>
            <person name="Rong J.C."/>
            <person name="Zhang X.Y."/>
            <person name="Chen X.L."/>
            <person name="Zhou B.C."/>
            <person name="Zhang Y.Z."/>
        </authorList>
    </citation>
    <scope>NUCLEOTIDE SEQUENCE [LARGE SCALE GENOMIC DNA]</scope>
    <source>
        <strain evidence="1 2">DSM 6842</strain>
    </source>
</reference>
<comment type="caution">
    <text evidence="1">The sequence shown here is derived from an EMBL/GenBank/DDBJ whole genome shotgun (WGS) entry which is preliminary data.</text>
</comment>